<name>A0AAW7JFR1_9BACT</name>
<organism evidence="3 5">
    <name type="scientific">Leyella lascolaii</name>
    <dbReference type="NCBI Taxonomy" id="1776379"/>
    <lineage>
        <taxon>Bacteria</taxon>
        <taxon>Pseudomonadati</taxon>
        <taxon>Bacteroidota</taxon>
        <taxon>Bacteroidia</taxon>
        <taxon>Bacteroidales</taxon>
        <taxon>Prevotellaceae</taxon>
        <taxon>Leyella</taxon>
    </lineage>
</organism>
<reference evidence="3" key="1">
    <citation type="submission" date="2023-06" db="EMBL/GenBank/DDBJ databases">
        <authorList>
            <person name="Zeman M."/>
            <person name="Kubasova T."/>
            <person name="Jahodarova E."/>
            <person name="Nykrynova M."/>
            <person name="Rychlik I."/>
        </authorList>
    </citation>
    <scope>NUCLEOTIDE SEQUENCE</scope>
    <source>
        <strain evidence="3">ET15</strain>
        <strain evidence="2">ET37</strain>
    </source>
</reference>
<gene>
    <name evidence="2" type="ORF">QVN81_01015</name>
    <name evidence="3" type="ORF">QVN84_01005</name>
</gene>
<dbReference type="RefSeq" id="WP_289824423.1">
    <property type="nucleotide sequence ID" value="NZ_JAUEIE010000001.1"/>
</dbReference>
<evidence type="ECO:0000313" key="5">
    <source>
        <dbReference type="Proteomes" id="UP001168478"/>
    </source>
</evidence>
<evidence type="ECO:0000313" key="2">
    <source>
        <dbReference type="EMBL" id="MDN0021609.1"/>
    </source>
</evidence>
<accession>A0AAW7JFR1</accession>
<evidence type="ECO:0000256" key="1">
    <source>
        <dbReference type="SAM" id="SignalP"/>
    </source>
</evidence>
<dbReference type="EMBL" id="JAUEIF010000001">
    <property type="protein sequence ID" value="MDN0024105.1"/>
    <property type="molecule type" value="Genomic_DNA"/>
</dbReference>
<feature type="signal peptide" evidence="1">
    <location>
        <begin position="1"/>
        <end position="25"/>
    </location>
</feature>
<proteinExistence type="predicted"/>
<dbReference type="EMBL" id="JAUEIE010000001">
    <property type="protein sequence ID" value="MDN0021609.1"/>
    <property type="molecule type" value="Genomic_DNA"/>
</dbReference>
<dbReference type="PROSITE" id="PS51257">
    <property type="entry name" value="PROKAR_LIPOPROTEIN"/>
    <property type="match status" value="1"/>
</dbReference>
<comment type="caution">
    <text evidence="3">The sequence shown here is derived from an EMBL/GenBank/DDBJ whole genome shotgun (WGS) entry which is preliminary data.</text>
</comment>
<keyword evidence="1" id="KW-0732">Signal</keyword>
<protein>
    <submittedName>
        <fullName evidence="3">DUF4595 domain-containing protein</fullName>
    </submittedName>
</protein>
<dbReference type="Proteomes" id="UP001167831">
    <property type="component" value="Unassembled WGS sequence"/>
</dbReference>
<feature type="chain" id="PRO_5043364359" evidence="1">
    <location>
        <begin position="26"/>
        <end position="325"/>
    </location>
</feature>
<reference evidence="3" key="2">
    <citation type="submission" date="2023-08" db="EMBL/GenBank/DDBJ databases">
        <title>Identification and characterization of horizontal gene transfer across gut microbiota members of farm animals based on homology search.</title>
        <authorList>
            <person name="Schwarzerova J."/>
            <person name="Nykrynova M."/>
            <person name="Jureckova K."/>
            <person name="Cejkova D."/>
            <person name="Rychlik I."/>
        </authorList>
    </citation>
    <scope>NUCLEOTIDE SEQUENCE</scope>
    <source>
        <strain evidence="3">ET15</strain>
        <strain evidence="2">ET37</strain>
    </source>
</reference>
<keyword evidence="4" id="KW-1185">Reference proteome</keyword>
<evidence type="ECO:0000313" key="4">
    <source>
        <dbReference type="Proteomes" id="UP001167831"/>
    </source>
</evidence>
<sequence length="325" mass="35374">MKSKSILSGMSSLLHSVSFVFMTMACCACLTSCGDDDGDGGSTGGSGNLPSTGDMGITDPVVAITSPWGDVARFNYTDGALTSGVSLTDGINFTIGGKPLVIKGSANESDGESYKQTISNIRQNAAGAVTSATLTIEESGYGETYRASGNFTCTYDSGNRLIKMVSESSSPEYSYEAVYTNTWHDGNLIKTVMTYTEKETEEGETYEYNGYEEYNFEYDGVKNNGIYVRFMDDSVPEYILYAGLMGKPSEDMISAYSVKYSKDSQPNSVTCSTDKDSKGRVSAYYENGSLQYSFYYSDTVSQMQQQGSAAKRTHARRMFKTHAEK</sequence>
<evidence type="ECO:0000313" key="3">
    <source>
        <dbReference type="EMBL" id="MDN0024105.1"/>
    </source>
</evidence>
<dbReference type="Proteomes" id="UP001168478">
    <property type="component" value="Unassembled WGS sequence"/>
</dbReference>
<dbReference type="AlphaFoldDB" id="A0AAW7JFR1"/>